<keyword evidence="6 8" id="KW-0315">Glutamine amidotransferase</keyword>
<evidence type="ECO:0000256" key="4">
    <source>
        <dbReference type="ARBA" id="ARBA00022741"/>
    </source>
</evidence>
<keyword evidence="8" id="KW-0665">Pyrimidine biosynthesis</keyword>
<dbReference type="HAMAP" id="MF_01209">
    <property type="entry name" value="CPSase_S_chain"/>
    <property type="match status" value="1"/>
</dbReference>
<keyword evidence="4 8" id="KW-0547">Nucleotide-binding</keyword>
<dbReference type="PANTHER" id="PTHR43418:SF7">
    <property type="entry name" value="CARBAMOYL-PHOSPHATE SYNTHASE SMALL CHAIN"/>
    <property type="match status" value="1"/>
</dbReference>
<feature type="binding site" evidence="8">
    <location>
        <position position="214"/>
    </location>
    <ligand>
        <name>L-glutamine</name>
        <dbReference type="ChEBI" id="CHEBI:58359"/>
    </ligand>
</feature>
<feature type="active site" evidence="8">
    <location>
        <position position="326"/>
    </location>
</feature>
<dbReference type="PRINTS" id="PR00097">
    <property type="entry name" value="ANTSNTHASEII"/>
</dbReference>
<evidence type="ECO:0000256" key="2">
    <source>
        <dbReference type="ARBA" id="ARBA00007800"/>
    </source>
</evidence>
<comment type="caution">
    <text evidence="8">Lacks conserved residue(s) required for the propagation of feature annotation.</text>
</comment>
<dbReference type="InterPro" id="IPR035686">
    <property type="entry name" value="CPSase_GATase1"/>
</dbReference>
<evidence type="ECO:0000256" key="7">
    <source>
        <dbReference type="ARBA" id="ARBA00048816"/>
    </source>
</evidence>
<evidence type="ECO:0000256" key="8">
    <source>
        <dbReference type="HAMAP-Rule" id="MF_01209"/>
    </source>
</evidence>
<dbReference type="Pfam" id="PF00988">
    <property type="entry name" value="CPSase_sm_chain"/>
    <property type="match status" value="1"/>
</dbReference>
<feature type="binding site" evidence="8">
    <location>
        <position position="284"/>
    </location>
    <ligand>
        <name>L-glutamine</name>
        <dbReference type="ChEBI" id="CHEBI:58359"/>
    </ligand>
</feature>
<reference evidence="10 11" key="1">
    <citation type="submission" date="2022-04" db="EMBL/GenBank/DDBJ databases">
        <title>Halobacillus sp. isolated from saltern.</title>
        <authorList>
            <person name="Won M."/>
            <person name="Lee C.-M."/>
            <person name="Woen H.-Y."/>
            <person name="Kwon S.-W."/>
        </authorList>
    </citation>
    <scope>NUCLEOTIDE SEQUENCE [LARGE SCALE GENOMIC DNA]</scope>
    <source>
        <strain evidence="10 11">SSTM10-2</strain>
    </source>
</reference>
<name>A0ABY4H4S0_9BACI</name>
<feature type="domain" description="Carbamoyl-phosphate synthase small subunit N-terminal" evidence="9">
    <location>
        <begin position="2"/>
        <end position="133"/>
    </location>
</feature>
<comment type="function">
    <text evidence="8">Small subunit of the glutamine-dependent carbamoyl phosphate synthetase (CPSase). CPSase catalyzes the formation of carbamoyl phosphate from the ammonia moiety of glutamine, carbonate, and phosphate donated by ATP, constituting the first step of 2 biosynthetic pathways, one leading to arginine and/or urea and the other to pyrimidine nucleotides. The small subunit (glutamine amidotransferase) binds and cleaves glutamine to supply the large subunit with the substrate ammonia.</text>
</comment>
<evidence type="ECO:0000313" key="11">
    <source>
        <dbReference type="Proteomes" id="UP000831880"/>
    </source>
</evidence>
<keyword evidence="8" id="KW-0055">Arginine biosynthesis</keyword>
<dbReference type="InterPro" id="IPR002474">
    <property type="entry name" value="CarbamoylP_synth_ssu_N"/>
</dbReference>
<dbReference type="EMBL" id="CP095074">
    <property type="protein sequence ID" value="UOQ95314.1"/>
    <property type="molecule type" value="Genomic_DNA"/>
</dbReference>
<dbReference type="PANTHER" id="PTHR43418">
    <property type="entry name" value="MULTIFUNCTIONAL TRYPTOPHAN BIOSYNTHESIS PROTEIN-RELATED"/>
    <property type="match status" value="1"/>
</dbReference>
<feature type="active site" description="Nucleophile" evidence="8">
    <location>
        <position position="239"/>
    </location>
</feature>
<feature type="binding site" evidence="8">
    <location>
        <position position="240"/>
    </location>
    <ligand>
        <name>L-glutamine</name>
        <dbReference type="ChEBI" id="CHEBI:58359"/>
    </ligand>
</feature>
<dbReference type="NCBIfam" id="NF009475">
    <property type="entry name" value="PRK12838.1"/>
    <property type="match status" value="1"/>
</dbReference>
<accession>A0ABY4H4S0</accession>
<keyword evidence="11" id="KW-1185">Reference proteome</keyword>
<dbReference type="RefSeq" id="WP_244755167.1">
    <property type="nucleotide sequence ID" value="NZ_CP095074.1"/>
</dbReference>
<dbReference type="Proteomes" id="UP000831880">
    <property type="component" value="Chromosome"/>
</dbReference>
<feature type="active site" evidence="8">
    <location>
        <position position="324"/>
    </location>
</feature>
<dbReference type="SMART" id="SM01097">
    <property type="entry name" value="CPSase_sm_chain"/>
    <property type="match status" value="1"/>
</dbReference>
<comment type="pathway">
    <text evidence="1 8">Amino-acid biosynthesis; L-arginine biosynthesis; carbamoyl phosphate from bicarbonate: step 1/1.</text>
</comment>
<feature type="binding site" evidence="8">
    <location>
        <position position="212"/>
    </location>
    <ligand>
        <name>L-glutamine</name>
        <dbReference type="ChEBI" id="CHEBI:58359"/>
    </ligand>
</feature>
<evidence type="ECO:0000256" key="1">
    <source>
        <dbReference type="ARBA" id="ARBA00005077"/>
    </source>
</evidence>
<protein>
    <recommendedName>
        <fullName evidence="8">Carbamoyl phosphate synthase small chain</fullName>
        <ecNumber evidence="8">6.3.5.5</ecNumber>
    </recommendedName>
    <alternativeName>
        <fullName evidence="8">Carbamoyl phosphate synthetase glutamine chain</fullName>
    </alternativeName>
</protein>
<dbReference type="NCBIfam" id="TIGR01368">
    <property type="entry name" value="CPSaseIIsmall"/>
    <property type="match status" value="1"/>
</dbReference>
<dbReference type="InterPro" id="IPR036480">
    <property type="entry name" value="CarbP_synth_ssu_N_sf"/>
</dbReference>
<dbReference type="InterPro" id="IPR029062">
    <property type="entry name" value="Class_I_gatase-like"/>
</dbReference>
<comment type="subunit">
    <text evidence="8">Composed of two chains; the small (or glutamine) chain promotes the hydrolysis of glutamine to ammonia, which is used by the large (or ammonia) chain to synthesize carbamoyl phosphate. Tetramer of heterodimers (alpha,beta)4.</text>
</comment>
<evidence type="ECO:0000256" key="5">
    <source>
        <dbReference type="ARBA" id="ARBA00022840"/>
    </source>
</evidence>
<dbReference type="InterPro" id="IPR006274">
    <property type="entry name" value="CarbamoylP_synth_ssu"/>
</dbReference>
<feature type="binding site" evidence="8">
    <location>
        <position position="243"/>
    </location>
    <ligand>
        <name>L-glutamine</name>
        <dbReference type="ChEBI" id="CHEBI:58359"/>
    </ligand>
</feature>
<comment type="similarity">
    <text evidence="2 8">Belongs to the CarA family.</text>
</comment>
<dbReference type="SUPFAM" id="SSF52317">
    <property type="entry name" value="Class I glutamine amidotransferase-like"/>
    <property type="match status" value="1"/>
</dbReference>
<evidence type="ECO:0000256" key="3">
    <source>
        <dbReference type="ARBA" id="ARBA00022598"/>
    </source>
</evidence>
<dbReference type="CDD" id="cd01744">
    <property type="entry name" value="GATase1_CPSase"/>
    <property type="match status" value="1"/>
</dbReference>
<feature type="binding site" evidence="8">
    <location>
        <position position="281"/>
    </location>
    <ligand>
        <name>L-glutamine</name>
        <dbReference type="ChEBI" id="CHEBI:58359"/>
    </ligand>
</feature>
<feature type="binding site" evidence="8">
    <location>
        <position position="47"/>
    </location>
    <ligand>
        <name>L-glutamine</name>
        <dbReference type="ChEBI" id="CHEBI:58359"/>
    </ligand>
</feature>
<keyword evidence="3 8" id="KW-0436">Ligase</keyword>
<comment type="pathway">
    <text evidence="8">Pyrimidine metabolism; UMP biosynthesis via de novo pathway; (S)-dihydroorotate from bicarbonate: step 1/3.</text>
</comment>
<dbReference type="Gene3D" id="3.50.30.20">
    <property type="entry name" value="Carbamoyl-phosphate synthase small subunit, N-terminal domain"/>
    <property type="match status" value="1"/>
</dbReference>
<dbReference type="PRINTS" id="PR00099">
    <property type="entry name" value="CPSGATASE"/>
</dbReference>
<comment type="catalytic activity">
    <reaction evidence="8">
        <text>L-glutamine + H2O = L-glutamate + NH4(+)</text>
        <dbReference type="Rhea" id="RHEA:15889"/>
        <dbReference type="ChEBI" id="CHEBI:15377"/>
        <dbReference type="ChEBI" id="CHEBI:28938"/>
        <dbReference type="ChEBI" id="CHEBI:29985"/>
        <dbReference type="ChEBI" id="CHEBI:58359"/>
    </reaction>
</comment>
<keyword evidence="5 8" id="KW-0067">ATP-binding</keyword>
<keyword evidence="8" id="KW-0028">Amino-acid biosynthesis</keyword>
<gene>
    <name evidence="8" type="primary">carA</name>
    <name evidence="10" type="ORF">MUO14_10510</name>
</gene>
<proteinExistence type="inferred from homology"/>
<dbReference type="PROSITE" id="PS51273">
    <property type="entry name" value="GATASE_TYPE_1"/>
    <property type="match status" value="1"/>
</dbReference>
<sequence>MQKGYLTLQDGQQFQGEASEDWADPVEGEIVFFTGMTGYQEVLTDPSYQDQIVVFTYPLIGNYGINEDDFESSKPQVKGVVMLQCADTASHYKATTSLKDYLQKARIPFLTAVDTREVTKAIRTGGTRQAALATTPTKPKGLPAKEQIFQAKGEEPTTYGQGTKHIALIDFGFKQSILTRLLEKGVRVTVVPFTELHAIDELSPDGVVLSNGPGDPKDTASFLPKLKIVLESYPTLGICLGHQVIALTFGADTKKLSFGHRGANHPVKDLKTGRVFLTSQNHNYVVDEDSLENTALHICFTHVNDQSVEGLKHDSLPIFSAQFHPEAKPGPEDALWLFDNFFELVTTTKGEKAYV</sequence>
<comment type="catalytic activity">
    <reaction evidence="7 8">
        <text>hydrogencarbonate + L-glutamine + 2 ATP + H2O = carbamoyl phosphate + L-glutamate + 2 ADP + phosphate + 2 H(+)</text>
        <dbReference type="Rhea" id="RHEA:18633"/>
        <dbReference type="ChEBI" id="CHEBI:15377"/>
        <dbReference type="ChEBI" id="CHEBI:15378"/>
        <dbReference type="ChEBI" id="CHEBI:17544"/>
        <dbReference type="ChEBI" id="CHEBI:29985"/>
        <dbReference type="ChEBI" id="CHEBI:30616"/>
        <dbReference type="ChEBI" id="CHEBI:43474"/>
        <dbReference type="ChEBI" id="CHEBI:58228"/>
        <dbReference type="ChEBI" id="CHEBI:58359"/>
        <dbReference type="ChEBI" id="CHEBI:456216"/>
        <dbReference type="EC" id="6.3.5.5"/>
    </reaction>
</comment>
<evidence type="ECO:0000256" key="6">
    <source>
        <dbReference type="ARBA" id="ARBA00022962"/>
    </source>
</evidence>
<evidence type="ECO:0000313" key="10">
    <source>
        <dbReference type="EMBL" id="UOQ95314.1"/>
    </source>
</evidence>
<evidence type="ECO:0000259" key="9">
    <source>
        <dbReference type="SMART" id="SM01097"/>
    </source>
</evidence>
<dbReference type="EC" id="6.3.5.5" evidence="8"/>
<dbReference type="Gene3D" id="3.40.50.880">
    <property type="match status" value="1"/>
</dbReference>
<dbReference type="PRINTS" id="PR00096">
    <property type="entry name" value="GATASE"/>
</dbReference>
<dbReference type="InterPro" id="IPR017926">
    <property type="entry name" value="GATASE"/>
</dbReference>
<dbReference type="SUPFAM" id="SSF52021">
    <property type="entry name" value="Carbamoyl phosphate synthetase, small subunit N-terminal domain"/>
    <property type="match status" value="1"/>
</dbReference>
<dbReference type="InterPro" id="IPR050472">
    <property type="entry name" value="Anth_synth/Amidotransfase"/>
</dbReference>
<organism evidence="10 11">
    <name type="scientific">Halobacillus shinanisalinarum</name>
    <dbReference type="NCBI Taxonomy" id="2932258"/>
    <lineage>
        <taxon>Bacteria</taxon>
        <taxon>Bacillati</taxon>
        <taxon>Bacillota</taxon>
        <taxon>Bacilli</taxon>
        <taxon>Bacillales</taxon>
        <taxon>Bacillaceae</taxon>
        <taxon>Halobacillus</taxon>
    </lineage>
</organism>
<dbReference type="Pfam" id="PF00117">
    <property type="entry name" value="GATase"/>
    <property type="match status" value="1"/>
</dbReference>
<feature type="region of interest" description="CPSase" evidence="8">
    <location>
        <begin position="1"/>
        <end position="164"/>
    </location>
</feature>